<dbReference type="InterPro" id="IPR036388">
    <property type="entry name" value="WH-like_DNA-bd_sf"/>
</dbReference>
<keyword evidence="3" id="KW-0238">DNA-binding</keyword>
<dbReference type="Proteomes" id="UP000255265">
    <property type="component" value="Unassembled WGS sequence"/>
</dbReference>
<gene>
    <name evidence="6" type="ORF">DFR41_105268</name>
</gene>
<dbReference type="PANTHER" id="PTHR30537:SF26">
    <property type="entry name" value="GLYCINE CLEAVAGE SYSTEM TRANSCRIPTIONAL ACTIVATOR"/>
    <property type="match status" value="1"/>
</dbReference>
<dbReference type="InterPro" id="IPR000847">
    <property type="entry name" value="LysR_HTH_N"/>
</dbReference>
<dbReference type="Gene3D" id="1.10.10.10">
    <property type="entry name" value="Winged helix-like DNA-binding domain superfamily/Winged helix DNA-binding domain"/>
    <property type="match status" value="1"/>
</dbReference>
<evidence type="ECO:0000256" key="3">
    <source>
        <dbReference type="ARBA" id="ARBA00023125"/>
    </source>
</evidence>
<organism evidence="6 7">
    <name type="scientific">Pseudacidovorax intermedius</name>
    <dbReference type="NCBI Taxonomy" id="433924"/>
    <lineage>
        <taxon>Bacteria</taxon>
        <taxon>Pseudomonadati</taxon>
        <taxon>Pseudomonadota</taxon>
        <taxon>Betaproteobacteria</taxon>
        <taxon>Burkholderiales</taxon>
        <taxon>Comamonadaceae</taxon>
        <taxon>Pseudacidovorax</taxon>
    </lineage>
</organism>
<keyword evidence="4" id="KW-0804">Transcription</keyword>
<proteinExistence type="inferred from homology"/>
<dbReference type="GO" id="GO:0043565">
    <property type="term" value="F:sequence-specific DNA binding"/>
    <property type="evidence" value="ECO:0007669"/>
    <property type="project" value="TreeGrafter"/>
</dbReference>
<dbReference type="SUPFAM" id="SSF46785">
    <property type="entry name" value="Winged helix' DNA-binding domain"/>
    <property type="match status" value="1"/>
</dbReference>
<dbReference type="InterPro" id="IPR036390">
    <property type="entry name" value="WH_DNA-bd_sf"/>
</dbReference>
<dbReference type="Pfam" id="PF03466">
    <property type="entry name" value="LysR_substrate"/>
    <property type="match status" value="1"/>
</dbReference>
<dbReference type="Pfam" id="PF00126">
    <property type="entry name" value="HTH_1"/>
    <property type="match status" value="1"/>
</dbReference>
<keyword evidence="7" id="KW-1185">Reference proteome</keyword>
<accession>A0A370FGC5</accession>
<dbReference type="GO" id="GO:0003700">
    <property type="term" value="F:DNA-binding transcription factor activity"/>
    <property type="evidence" value="ECO:0007669"/>
    <property type="project" value="InterPro"/>
</dbReference>
<dbReference type="Gene3D" id="3.40.190.10">
    <property type="entry name" value="Periplasmic binding protein-like II"/>
    <property type="match status" value="2"/>
</dbReference>
<protein>
    <submittedName>
        <fullName evidence="6">LysR family glycine cleavage system transcriptional activator</fullName>
    </submittedName>
</protein>
<reference evidence="6 7" key="1">
    <citation type="submission" date="2018-07" db="EMBL/GenBank/DDBJ databases">
        <title>Genomic Encyclopedia of Type Strains, Phase IV (KMG-IV): sequencing the most valuable type-strain genomes for metagenomic binning, comparative biology and taxonomic classification.</title>
        <authorList>
            <person name="Goeker M."/>
        </authorList>
    </citation>
    <scope>NUCLEOTIDE SEQUENCE [LARGE SCALE GENOMIC DNA]</scope>
    <source>
        <strain evidence="6 7">DSM 21352</strain>
    </source>
</reference>
<dbReference type="PRINTS" id="PR00039">
    <property type="entry name" value="HTHLYSR"/>
</dbReference>
<evidence type="ECO:0000256" key="2">
    <source>
        <dbReference type="ARBA" id="ARBA00023015"/>
    </source>
</evidence>
<name>A0A370FGC5_9BURK</name>
<keyword evidence="2" id="KW-0805">Transcription regulation</keyword>
<evidence type="ECO:0000256" key="4">
    <source>
        <dbReference type="ARBA" id="ARBA00023163"/>
    </source>
</evidence>
<dbReference type="InterPro" id="IPR005119">
    <property type="entry name" value="LysR_subst-bd"/>
</dbReference>
<evidence type="ECO:0000313" key="7">
    <source>
        <dbReference type="Proteomes" id="UP000255265"/>
    </source>
</evidence>
<dbReference type="FunFam" id="1.10.10.10:FF:000001">
    <property type="entry name" value="LysR family transcriptional regulator"/>
    <property type="match status" value="1"/>
</dbReference>
<feature type="domain" description="HTH lysR-type" evidence="5">
    <location>
        <begin position="1"/>
        <end position="56"/>
    </location>
</feature>
<dbReference type="SUPFAM" id="SSF53850">
    <property type="entry name" value="Periplasmic binding protein-like II"/>
    <property type="match status" value="1"/>
</dbReference>
<dbReference type="PANTHER" id="PTHR30537">
    <property type="entry name" value="HTH-TYPE TRANSCRIPTIONAL REGULATOR"/>
    <property type="match status" value="1"/>
</dbReference>
<evidence type="ECO:0000259" key="5">
    <source>
        <dbReference type="PROSITE" id="PS50931"/>
    </source>
</evidence>
<dbReference type="EMBL" id="QQAV01000005">
    <property type="protein sequence ID" value="RDI24353.1"/>
    <property type="molecule type" value="Genomic_DNA"/>
</dbReference>
<comment type="similarity">
    <text evidence="1">Belongs to the LysR transcriptional regulatory family.</text>
</comment>
<dbReference type="InterPro" id="IPR058163">
    <property type="entry name" value="LysR-type_TF_proteobact-type"/>
</dbReference>
<evidence type="ECO:0000256" key="1">
    <source>
        <dbReference type="ARBA" id="ARBA00009437"/>
    </source>
</evidence>
<dbReference type="GO" id="GO:0006351">
    <property type="term" value="P:DNA-templated transcription"/>
    <property type="evidence" value="ECO:0007669"/>
    <property type="project" value="TreeGrafter"/>
</dbReference>
<evidence type="ECO:0000313" key="6">
    <source>
        <dbReference type="EMBL" id="RDI24353.1"/>
    </source>
</evidence>
<dbReference type="AlphaFoldDB" id="A0A370FGC5"/>
<dbReference type="PROSITE" id="PS50931">
    <property type="entry name" value="HTH_LYSR"/>
    <property type="match status" value="1"/>
</dbReference>
<comment type="caution">
    <text evidence="6">The sequence shown here is derived from an EMBL/GenBank/DDBJ whole genome shotgun (WGS) entry which is preliminary data.</text>
</comment>
<sequence>MGLLVAFEACARLQKFTAAAHELHLTQSAISRQIRALEDAVGVELFTRDRQTVRLTPAGEMYALEIRDALRAIGNATLQLRADPGAGTLTLAILPTVGTRWLAPLLPDFMRANPGITLNLVTRLDPFDLDAEGVHAAIHYGHAHWPQAELDLLFGETVVPACSPALKAHYGFAAAADLRAAPLLHLNSRPQAWTDWFAAQGLAPGDEAGTRIDQFATVTQAASAGLGVALLPEFLIRSELDRGELVPAVDLRCGSAGSYYLACASSQLRYPPLRAFREWLGRQAAASPP</sequence>